<name>A0A1W6ZEU1_9BORD</name>
<keyword evidence="2 5" id="KW-0812">Transmembrane</keyword>
<dbReference type="GO" id="GO:0022857">
    <property type="term" value="F:transmembrane transporter activity"/>
    <property type="evidence" value="ECO:0007669"/>
    <property type="project" value="InterPro"/>
</dbReference>
<feature type="transmembrane region" description="Helical" evidence="5">
    <location>
        <begin position="100"/>
        <end position="119"/>
    </location>
</feature>
<dbReference type="OrthoDB" id="9807274at2"/>
<feature type="transmembrane region" description="Helical" evidence="5">
    <location>
        <begin position="189"/>
        <end position="208"/>
    </location>
</feature>
<dbReference type="SUPFAM" id="SSF103473">
    <property type="entry name" value="MFS general substrate transporter"/>
    <property type="match status" value="1"/>
</dbReference>
<feature type="transmembrane region" description="Helical" evidence="5">
    <location>
        <begin position="354"/>
        <end position="373"/>
    </location>
</feature>
<dbReference type="PANTHER" id="PTHR42718:SF49">
    <property type="entry name" value="EXPORT PROTEIN"/>
    <property type="match status" value="1"/>
</dbReference>
<feature type="transmembrane region" description="Helical" evidence="5">
    <location>
        <begin position="251"/>
        <end position="269"/>
    </location>
</feature>
<dbReference type="InterPro" id="IPR020846">
    <property type="entry name" value="MFS_dom"/>
</dbReference>
<feature type="transmembrane region" description="Helical" evidence="5">
    <location>
        <begin position="425"/>
        <end position="445"/>
    </location>
</feature>
<dbReference type="PROSITE" id="PS50850">
    <property type="entry name" value="MFS"/>
    <property type="match status" value="1"/>
</dbReference>
<dbReference type="Gene3D" id="1.20.1720.10">
    <property type="entry name" value="Multidrug resistance protein D"/>
    <property type="match status" value="1"/>
</dbReference>
<feature type="transmembrane region" description="Helical" evidence="5">
    <location>
        <begin position="379"/>
        <end position="396"/>
    </location>
</feature>
<evidence type="ECO:0000256" key="1">
    <source>
        <dbReference type="ARBA" id="ARBA00004141"/>
    </source>
</evidence>
<evidence type="ECO:0000313" key="7">
    <source>
        <dbReference type="EMBL" id="ARP95896.1"/>
    </source>
</evidence>
<dbReference type="AlphaFoldDB" id="A0A1W6ZEU1"/>
<dbReference type="PANTHER" id="PTHR42718">
    <property type="entry name" value="MAJOR FACILITATOR SUPERFAMILY MULTIDRUG TRANSPORTER MFSC"/>
    <property type="match status" value="1"/>
</dbReference>
<dbReference type="Pfam" id="PF07690">
    <property type="entry name" value="MFS_1"/>
    <property type="match status" value="1"/>
</dbReference>
<protein>
    <submittedName>
        <fullName evidence="7">MFS transporter</fullName>
    </submittedName>
</protein>
<accession>A0A1W6ZEU1</accession>
<keyword evidence="4 5" id="KW-0472">Membrane</keyword>
<feature type="transmembrane region" description="Helical" evidence="5">
    <location>
        <begin position="499"/>
        <end position="521"/>
    </location>
</feature>
<evidence type="ECO:0000256" key="3">
    <source>
        <dbReference type="ARBA" id="ARBA00022989"/>
    </source>
</evidence>
<evidence type="ECO:0000259" key="6">
    <source>
        <dbReference type="PROSITE" id="PS50850"/>
    </source>
</evidence>
<evidence type="ECO:0000256" key="4">
    <source>
        <dbReference type="ARBA" id="ARBA00023136"/>
    </source>
</evidence>
<dbReference type="Gene3D" id="1.20.1250.20">
    <property type="entry name" value="MFS general substrate transporter like domains"/>
    <property type="match status" value="1"/>
</dbReference>
<keyword evidence="8" id="KW-1185">Reference proteome</keyword>
<feature type="transmembrane region" description="Helical" evidence="5">
    <location>
        <begin position="325"/>
        <end position="342"/>
    </location>
</feature>
<evidence type="ECO:0000256" key="2">
    <source>
        <dbReference type="ARBA" id="ARBA00022692"/>
    </source>
</evidence>
<dbReference type="InterPro" id="IPR011701">
    <property type="entry name" value="MFS"/>
</dbReference>
<dbReference type="STRING" id="463040.CAL15_16835"/>
<feature type="transmembrane region" description="Helical" evidence="5">
    <location>
        <begin position="70"/>
        <end position="88"/>
    </location>
</feature>
<dbReference type="CDD" id="cd17321">
    <property type="entry name" value="MFS_MMR_MDR_like"/>
    <property type="match status" value="1"/>
</dbReference>
<feature type="domain" description="Major facilitator superfamily (MFS) profile" evidence="6">
    <location>
        <begin position="34"/>
        <end position="525"/>
    </location>
</feature>
<dbReference type="InterPro" id="IPR036259">
    <property type="entry name" value="MFS_trans_sf"/>
</dbReference>
<comment type="subcellular location">
    <subcellularLocation>
        <location evidence="1">Membrane</location>
        <topology evidence="1">Multi-pass membrane protein</topology>
    </subcellularLocation>
</comment>
<dbReference type="EMBL" id="CP021111">
    <property type="protein sequence ID" value="ARP95896.1"/>
    <property type="molecule type" value="Genomic_DNA"/>
</dbReference>
<feature type="transmembrane region" description="Helical" evidence="5">
    <location>
        <begin position="125"/>
        <end position="147"/>
    </location>
</feature>
<dbReference type="PRINTS" id="PR01035">
    <property type="entry name" value="TCRTETA"/>
</dbReference>
<keyword evidence="3 5" id="KW-1133">Transmembrane helix</keyword>
<reference evidence="7 8" key="1">
    <citation type="submission" date="2017-05" db="EMBL/GenBank/DDBJ databases">
        <title>Complete and WGS of Bordetella genogroups.</title>
        <authorList>
            <person name="Spilker T."/>
            <person name="LiPuma J."/>
        </authorList>
    </citation>
    <scope>NUCLEOTIDE SEQUENCE [LARGE SCALE GENOMIC DNA]</scope>
    <source>
        <strain evidence="7 8">AU7206</strain>
    </source>
</reference>
<evidence type="ECO:0000313" key="8">
    <source>
        <dbReference type="Proteomes" id="UP000194161"/>
    </source>
</evidence>
<gene>
    <name evidence="7" type="ORF">CAL15_16835</name>
</gene>
<feature type="transmembrane region" description="Helical" evidence="5">
    <location>
        <begin position="32"/>
        <end position="50"/>
    </location>
</feature>
<organism evidence="7 8">
    <name type="scientific">Bordetella genomosp. 13</name>
    <dbReference type="NCBI Taxonomy" id="463040"/>
    <lineage>
        <taxon>Bacteria</taxon>
        <taxon>Pseudomonadati</taxon>
        <taxon>Pseudomonadota</taxon>
        <taxon>Betaproteobacteria</taxon>
        <taxon>Burkholderiales</taxon>
        <taxon>Alcaligenaceae</taxon>
        <taxon>Bordetella</taxon>
    </lineage>
</organism>
<feature type="transmembrane region" description="Helical" evidence="5">
    <location>
        <begin position="290"/>
        <end position="313"/>
    </location>
</feature>
<sequence>MTCPFLSCLRRCPRRCNPGRYYVESSSTRRGAYALAAVCLSASMLGLEISSVPPILSTIEHVMGASFRQLQWVMAAYTIAMTTILMAVGTLADRHGRKRVFNVGIAAFGATSLVCGATDSASVLIVARFLQGLSGAMMLICQIAILSNQFRQGPARARAFAWWGIVFGAGLGFGPVVGGIILAVASWQWVFLVHLVLAAVTLALSHMGVEESRDPDATHLDVAGIATLSLSVFCLVLFVTQAPVLGFASPAALGIIGLSMAGFVAFVFAERASRRPMIEFSVFRVRNFSGALLGSMGQNFSFWPFIVYLPIYFQAGLGYDSVHTGLALLAYTLPTLFVPPLAERLSLRWHPGVVIPLGLSFIGLGFVLMRIGSAASQPGWLMLPGCVLAGIGLGLVNTTSTNTITAAVPASRAGMASGADTSARMISLAFNIAVMGLVLVEGIMACLGDVHGAARGAALRRYAEVIASGNVSVRNGGADLLAHVASPADAVHAALVSGFGWVMVYGAASAFVLAIASYLVFSPGLGKTRCPDLPREGRSA</sequence>
<dbReference type="KEGG" id="bgm:CAL15_16835"/>
<dbReference type="InterPro" id="IPR001958">
    <property type="entry name" value="Tet-R_TetA/multi-R_MdtG-like"/>
</dbReference>
<dbReference type="Proteomes" id="UP000194161">
    <property type="component" value="Chromosome"/>
</dbReference>
<feature type="transmembrane region" description="Helical" evidence="5">
    <location>
        <begin position="220"/>
        <end position="239"/>
    </location>
</feature>
<feature type="transmembrane region" description="Helical" evidence="5">
    <location>
        <begin position="159"/>
        <end position="183"/>
    </location>
</feature>
<proteinExistence type="predicted"/>
<evidence type="ECO:0000256" key="5">
    <source>
        <dbReference type="SAM" id="Phobius"/>
    </source>
</evidence>
<dbReference type="GO" id="GO:0016020">
    <property type="term" value="C:membrane"/>
    <property type="evidence" value="ECO:0007669"/>
    <property type="project" value="UniProtKB-SubCell"/>
</dbReference>